<keyword evidence="2" id="KW-1185">Reference proteome</keyword>
<dbReference type="AlphaFoldDB" id="A0A402D359"/>
<evidence type="ECO:0000313" key="2">
    <source>
        <dbReference type="Proteomes" id="UP000287394"/>
    </source>
</evidence>
<accession>A0A402D359</accession>
<evidence type="ECO:0000313" key="1">
    <source>
        <dbReference type="EMBL" id="BDI28465.1"/>
    </source>
</evidence>
<name>A0A402D359_9BACT</name>
<organism evidence="1 2">
    <name type="scientific">Capsulimonas corticalis</name>
    <dbReference type="NCBI Taxonomy" id="2219043"/>
    <lineage>
        <taxon>Bacteria</taxon>
        <taxon>Bacillati</taxon>
        <taxon>Armatimonadota</taxon>
        <taxon>Armatimonadia</taxon>
        <taxon>Capsulimonadales</taxon>
        <taxon>Capsulimonadaceae</taxon>
        <taxon>Capsulimonas</taxon>
    </lineage>
</organism>
<dbReference type="KEGG" id="ccot:CCAX7_005160"/>
<protein>
    <submittedName>
        <fullName evidence="1">Uncharacterized protein</fullName>
    </submittedName>
</protein>
<proteinExistence type="predicted"/>
<dbReference type="EMBL" id="AP025739">
    <property type="protein sequence ID" value="BDI28465.1"/>
    <property type="molecule type" value="Genomic_DNA"/>
</dbReference>
<gene>
    <name evidence="1" type="ORF">CCAX7_005160</name>
</gene>
<sequence>MSSYADDRDVYVDPVSHEAVDPNSNAGHVFYNDHMYYFANLTNLRTFKEDPQLWISTPHASLSSSSLTPVADE</sequence>
<dbReference type="RefSeq" id="WP_119323931.1">
    <property type="nucleotide sequence ID" value="NZ_AP025739.1"/>
</dbReference>
<reference evidence="1 2" key="1">
    <citation type="journal article" date="2019" name="Int. J. Syst. Evol. Microbiol.">
        <title>Capsulimonas corticalis gen. nov., sp. nov., an aerobic capsulated bacterium, of a novel bacterial order, Capsulimonadales ord. nov., of the class Armatimonadia of the phylum Armatimonadetes.</title>
        <authorList>
            <person name="Li J."/>
            <person name="Kudo C."/>
            <person name="Tonouchi A."/>
        </authorList>
    </citation>
    <scope>NUCLEOTIDE SEQUENCE [LARGE SCALE GENOMIC DNA]</scope>
    <source>
        <strain evidence="1 2">AX-7</strain>
    </source>
</reference>
<dbReference type="Proteomes" id="UP000287394">
    <property type="component" value="Chromosome"/>
</dbReference>